<organism evidence="3 4">
    <name type="scientific">Halorubrum coriense DSM 10284</name>
    <dbReference type="NCBI Taxonomy" id="1227466"/>
    <lineage>
        <taxon>Archaea</taxon>
        <taxon>Methanobacteriati</taxon>
        <taxon>Methanobacteriota</taxon>
        <taxon>Stenosarchaea group</taxon>
        <taxon>Halobacteria</taxon>
        <taxon>Halobacteriales</taxon>
        <taxon>Haloferacaceae</taxon>
        <taxon>Halorubrum</taxon>
    </lineage>
</organism>
<evidence type="ECO:0000256" key="1">
    <source>
        <dbReference type="ARBA" id="ARBA00023002"/>
    </source>
</evidence>
<sequence>MDRDNRSTMTPELDEIDLGTVPLGRTGLRTSELQFGTWRFGRVTEEGNMEIDDERARELLDAYETAGGRYIDTADVYGGGDCERWIGDWLAERDRERYTIASKVYWQIRDGDPNSRGTNRKNVRHRVDALLDRLDTDYIDVLYIHRWDDETPARELMKTLNGLVESGKVHYLGASTLRPNAWKVARANAIARSEGWEPFTVLQPRYNLVDREVEGDYLEFARQRNVAVSPWSPLGQGFLTGKYDRDADLPDDSKAAESSRFQEAYLTEENFDVHDELDAVADEVGASPAQTALAWLAHRDGVTAPIVGARTVDQLRENLAAATIDLSDEQVDRLTAAKPGPYDEL</sequence>
<keyword evidence="4" id="KW-1185">Reference proteome</keyword>
<comment type="caution">
    <text evidence="3">The sequence shown here is derived from an EMBL/GenBank/DDBJ whole genome shotgun (WGS) entry which is preliminary data.</text>
</comment>
<proteinExistence type="predicted"/>
<dbReference type="InterPro" id="IPR050523">
    <property type="entry name" value="AKR_Detox_Biosynth"/>
</dbReference>
<dbReference type="EMBL" id="AOJL01000008">
    <property type="protein sequence ID" value="ELZ51294.1"/>
    <property type="molecule type" value="Genomic_DNA"/>
</dbReference>
<dbReference type="PATRIC" id="fig|1227466.3.peg.261"/>
<dbReference type="STRING" id="1227466.C464_01286"/>
<dbReference type="Pfam" id="PF00248">
    <property type="entry name" value="Aldo_ket_red"/>
    <property type="match status" value="1"/>
</dbReference>
<dbReference type="SUPFAM" id="SSF51430">
    <property type="entry name" value="NAD(P)-linked oxidoreductase"/>
    <property type="match status" value="1"/>
</dbReference>
<evidence type="ECO:0000313" key="3">
    <source>
        <dbReference type="EMBL" id="ELZ51294.1"/>
    </source>
</evidence>
<dbReference type="FunFam" id="3.20.20.100:FF:000004">
    <property type="entry name" value="Oxidoreductase, aldo/keto reductase"/>
    <property type="match status" value="1"/>
</dbReference>
<dbReference type="Gene3D" id="3.20.20.100">
    <property type="entry name" value="NADP-dependent oxidoreductase domain"/>
    <property type="match status" value="1"/>
</dbReference>
<dbReference type="GO" id="GO:0016491">
    <property type="term" value="F:oxidoreductase activity"/>
    <property type="evidence" value="ECO:0007669"/>
    <property type="project" value="UniProtKB-KW"/>
</dbReference>
<dbReference type="GO" id="GO:0005829">
    <property type="term" value="C:cytosol"/>
    <property type="evidence" value="ECO:0007669"/>
    <property type="project" value="UniProtKB-ARBA"/>
</dbReference>
<reference evidence="3 4" key="1">
    <citation type="journal article" date="2014" name="PLoS Genet.">
        <title>Phylogenetically driven sequencing of extremely halophilic archaea reveals strategies for static and dynamic osmo-response.</title>
        <authorList>
            <person name="Becker E.A."/>
            <person name="Seitzer P.M."/>
            <person name="Tritt A."/>
            <person name="Larsen D."/>
            <person name="Krusor M."/>
            <person name="Yao A.I."/>
            <person name="Wu D."/>
            <person name="Madern D."/>
            <person name="Eisen J.A."/>
            <person name="Darling A.E."/>
            <person name="Facciotti M.T."/>
        </authorList>
    </citation>
    <scope>NUCLEOTIDE SEQUENCE [LARGE SCALE GENOMIC DNA]</scope>
    <source>
        <strain evidence="3 4">DSM 10284</strain>
    </source>
</reference>
<accession>M0EXX5</accession>
<name>M0EXX5_9EURY</name>
<evidence type="ECO:0000313" key="4">
    <source>
        <dbReference type="Proteomes" id="UP000011509"/>
    </source>
</evidence>
<protein>
    <submittedName>
        <fullName evidence="3">Aldo/keto reductase</fullName>
    </submittedName>
</protein>
<dbReference type="AlphaFoldDB" id="M0EXX5"/>
<dbReference type="Proteomes" id="UP000011509">
    <property type="component" value="Unassembled WGS sequence"/>
</dbReference>
<dbReference type="PANTHER" id="PTHR43364:SF4">
    <property type="entry name" value="NAD(P)-LINKED OXIDOREDUCTASE SUPERFAMILY PROTEIN"/>
    <property type="match status" value="1"/>
</dbReference>
<keyword evidence="1" id="KW-0560">Oxidoreductase</keyword>
<gene>
    <name evidence="3" type="ORF">C464_01286</name>
</gene>
<dbReference type="InterPro" id="IPR036812">
    <property type="entry name" value="NAD(P)_OxRdtase_dom_sf"/>
</dbReference>
<dbReference type="PANTHER" id="PTHR43364">
    <property type="entry name" value="NADH-SPECIFIC METHYLGLYOXAL REDUCTASE-RELATED"/>
    <property type="match status" value="1"/>
</dbReference>
<evidence type="ECO:0000259" key="2">
    <source>
        <dbReference type="Pfam" id="PF00248"/>
    </source>
</evidence>
<feature type="domain" description="NADP-dependent oxidoreductase" evidence="2">
    <location>
        <begin position="32"/>
        <end position="337"/>
    </location>
</feature>
<dbReference type="InterPro" id="IPR023210">
    <property type="entry name" value="NADP_OxRdtase_dom"/>
</dbReference>